<evidence type="ECO:0000256" key="1">
    <source>
        <dbReference type="SAM" id="MobiDB-lite"/>
    </source>
</evidence>
<keyword evidence="3" id="KW-1185">Reference proteome</keyword>
<dbReference type="RefSeq" id="WP_044649093.1">
    <property type="nucleotide sequence ID" value="NZ_JTHP01000106.1"/>
</dbReference>
<protein>
    <submittedName>
        <fullName evidence="2">Uncharacterized protein</fullName>
    </submittedName>
</protein>
<gene>
    <name evidence="2" type="ORF">QD47_27385</name>
</gene>
<evidence type="ECO:0000313" key="2">
    <source>
        <dbReference type="EMBL" id="KJD42590.1"/>
    </source>
</evidence>
<organism evidence="2 3">
    <name type="scientific">Paenibacillus terrae</name>
    <dbReference type="NCBI Taxonomy" id="159743"/>
    <lineage>
        <taxon>Bacteria</taxon>
        <taxon>Bacillati</taxon>
        <taxon>Bacillota</taxon>
        <taxon>Bacilli</taxon>
        <taxon>Bacillales</taxon>
        <taxon>Paenibacillaceae</taxon>
        <taxon>Paenibacillus</taxon>
    </lineage>
</organism>
<accession>A0A0D7WTV2</accession>
<dbReference type="OrthoDB" id="2648799at2"/>
<reference evidence="2 3" key="1">
    <citation type="submission" date="2014-11" db="EMBL/GenBank/DDBJ databases">
        <title>Draft Genome Sequences of Paenibacillus polymyxa NRRL B-30509 and Paenibacillus terrae NRRL B-30644, Strains from a Poultry Environment that Produce Tridecaptin A and Paenicidins.</title>
        <authorList>
            <person name="van Belkum M.J."/>
            <person name="Lohans C.T."/>
            <person name="Vederas J.C."/>
        </authorList>
    </citation>
    <scope>NUCLEOTIDE SEQUENCE [LARGE SCALE GENOMIC DNA]</scope>
    <source>
        <strain evidence="2 3">NRRL B-30644</strain>
    </source>
</reference>
<feature type="region of interest" description="Disordered" evidence="1">
    <location>
        <begin position="1"/>
        <end position="24"/>
    </location>
</feature>
<name>A0A0D7WTV2_9BACL</name>
<evidence type="ECO:0000313" key="3">
    <source>
        <dbReference type="Proteomes" id="UP000032534"/>
    </source>
</evidence>
<proteinExistence type="predicted"/>
<dbReference type="EMBL" id="JTHP01000106">
    <property type="protein sequence ID" value="KJD42590.1"/>
    <property type="molecule type" value="Genomic_DNA"/>
</dbReference>
<dbReference type="Proteomes" id="UP000032534">
    <property type="component" value="Unassembled WGS sequence"/>
</dbReference>
<dbReference type="AlphaFoldDB" id="A0A0D7WTV2"/>
<sequence>MDTQPKQPKSEEHTEPSENTADQYESLVQQEDEHIERLKTCTKLILDALSIISQKASVLHMETVKEAADHLHIMELDLRRELFKVRLKKSILANKMKQTQV</sequence>
<comment type="caution">
    <text evidence="2">The sequence shown here is derived from an EMBL/GenBank/DDBJ whole genome shotgun (WGS) entry which is preliminary data.</text>
</comment>
<dbReference type="PATRIC" id="fig|159743.3.peg.6099"/>